<evidence type="ECO:0000256" key="3">
    <source>
        <dbReference type="ARBA" id="ARBA00022827"/>
    </source>
</evidence>
<evidence type="ECO:0000259" key="4">
    <source>
        <dbReference type="Pfam" id="PF01494"/>
    </source>
</evidence>
<evidence type="ECO:0000313" key="6">
    <source>
        <dbReference type="Proteomes" id="UP000196342"/>
    </source>
</evidence>
<dbReference type="InterPro" id="IPR050641">
    <property type="entry name" value="RIFMO-like"/>
</dbReference>
<dbReference type="Gene3D" id="3.50.50.60">
    <property type="entry name" value="FAD/NAD(P)-binding domain"/>
    <property type="match status" value="1"/>
</dbReference>
<dbReference type="GO" id="GO:0016709">
    <property type="term" value="F:oxidoreductase activity, acting on paired donors, with incorporation or reduction of molecular oxygen, NAD(P)H as one donor, and incorporation of one atom of oxygen"/>
    <property type="evidence" value="ECO:0007669"/>
    <property type="project" value="UniProtKB-ARBA"/>
</dbReference>
<dbReference type="Gene3D" id="3.30.70.2450">
    <property type="match status" value="1"/>
</dbReference>
<dbReference type="Proteomes" id="UP000196342">
    <property type="component" value="Unassembled WGS sequence"/>
</dbReference>
<dbReference type="PANTHER" id="PTHR43004:SF19">
    <property type="entry name" value="BINDING MONOOXYGENASE, PUTATIVE (JCVI)-RELATED"/>
    <property type="match status" value="1"/>
</dbReference>
<gene>
    <name evidence="5" type="ORF">CBW21_12260</name>
</gene>
<dbReference type="Pfam" id="PF01494">
    <property type="entry name" value="FAD_binding_3"/>
    <property type="match status" value="1"/>
</dbReference>
<dbReference type="PANTHER" id="PTHR43004">
    <property type="entry name" value="TRK SYSTEM POTASSIUM UPTAKE PROTEIN"/>
    <property type="match status" value="1"/>
</dbReference>
<reference evidence="5 6" key="1">
    <citation type="submission" date="2017-05" db="EMBL/GenBank/DDBJ databases">
        <title>Chromobacterium violaceum GHPS1 isolated from Hydrocarbon polluted soil in French Guiana display an awesome secondary metabolite arsenal and a battery of drug and heavy-metal-resistance and detoxification of xenobiotics proteins.</title>
        <authorList>
            <person name="Belbahri L."/>
        </authorList>
    </citation>
    <scope>NUCLEOTIDE SEQUENCE [LARGE SCALE GENOMIC DNA]</scope>
    <source>
        <strain evidence="5 6">GHPS1</strain>
    </source>
</reference>
<accession>A0A202B8Z2</accession>
<dbReference type="NCBIfam" id="NF006002">
    <property type="entry name" value="PRK08132.1"/>
    <property type="match status" value="1"/>
</dbReference>
<dbReference type="PRINTS" id="PR00420">
    <property type="entry name" value="RNGMNOXGNASE"/>
</dbReference>
<keyword evidence="2" id="KW-0285">Flavoprotein</keyword>
<evidence type="ECO:0000313" key="5">
    <source>
        <dbReference type="EMBL" id="OVE47820.1"/>
    </source>
</evidence>
<evidence type="ECO:0000256" key="1">
    <source>
        <dbReference type="ARBA" id="ARBA00001974"/>
    </source>
</evidence>
<feature type="domain" description="FAD-binding" evidence="4">
    <location>
        <begin position="35"/>
        <end position="368"/>
    </location>
</feature>
<keyword evidence="6" id="KW-1185">Reference proteome</keyword>
<dbReference type="Gene3D" id="3.40.30.120">
    <property type="match status" value="1"/>
</dbReference>
<protein>
    <recommendedName>
        <fullName evidence="4">FAD-binding domain-containing protein</fullName>
    </recommendedName>
</protein>
<evidence type="ECO:0000256" key="2">
    <source>
        <dbReference type="ARBA" id="ARBA00022630"/>
    </source>
</evidence>
<dbReference type="AlphaFoldDB" id="A0A202B8Z2"/>
<dbReference type="GO" id="GO:0071949">
    <property type="term" value="F:FAD binding"/>
    <property type="evidence" value="ECO:0007669"/>
    <property type="project" value="InterPro"/>
</dbReference>
<keyword evidence="3" id="KW-0274">FAD</keyword>
<dbReference type="InterPro" id="IPR036188">
    <property type="entry name" value="FAD/NAD-bd_sf"/>
</dbReference>
<proteinExistence type="predicted"/>
<comment type="caution">
    <text evidence="5">The sequence shown here is derived from an EMBL/GenBank/DDBJ whole genome shotgun (WGS) entry which is preliminary data.</text>
</comment>
<dbReference type="EMBL" id="NHOO01000009">
    <property type="protein sequence ID" value="OVE47820.1"/>
    <property type="molecule type" value="Genomic_DNA"/>
</dbReference>
<name>A0A202B8Z2_CHRVL</name>
<sequence>MNGFVTFPREQVMVVKRRTFERTGFDGNSLIEKGIVIAGAGLVGLVLALDLARRGVRTLVVDQDDKVSDGSRAIVFAKRSLEILGRLGLGEQLLEKGVSWHLGKVLHGDRQLFEFNYLPEPGHQYPAFINLQQYYLEEWLIDACLASGLVEFRWGHRVAGVQREPRRAIVDIATDQGGYQIHCDWLVACDGVRSFVRQALQLPFEGRTFNDRFLIADVRMPAALPAERRFWFSPSFHEGQSVLIHKQPDDVWRVDFQLGPDADPVLEREPERVAARLRRMFGDDIDFELEWVSVYTFRCRRLARFVHGPVVFAGDSAHEVSPFGGRGGNGGIQDADNLGWKLAEIITGRAGPALLDSYGEERGLAADENILNSSRSADFITPRSERARLLKEAVLLLSAEQEAIRPMVNSGRLSRPASLAGCSLLQPAGHREGPGPGDAALDAPVSLAGQPAWLLERIGNRFTLLYFVDGESDVDAAWHFCHLHGAALLTVGRSGSEGGDGRIHVVDDAGLAHERYRAAQRRVYLIRPDQHICYAADLLDPVELAAALRLALGHSVSSTFERRA</sequence>
<organism evidence="5 6">
    <name type="scientific">Chromobacterium violaceum</name>
    <dbReference type="NCBI Taxonomy" id="536"/>
    <lineage>
        <taxon>Bacteria</taxon>
        <taxon>Pseudomonadati</taxon>
        <taxon>Pseudomonadota</taxon>
        <taxon>Betaproteobacteria</taxon>
        <taxon>Neisseriales</taxon>
        <taxon>Chromobacteriaceae</taxon>
        <taxon>Chromobacterium</taxon>
    </lineage>
</organism>
<dbReference type="InterPro" id="IPR002938">
    <property type="entry name" value="FAD-bd"/>
</dbReference>
<dbReference type="SUPFAM" id="SSF51905">
    <property type="entry name" value="FAD/NAD(P)-binding domain"/>
    <property type="match status" value="1"/>
</dbReference>
<comment type="cofactor">
    <cofactor evidence="1">
        <name>FAD</name>
        <dbReference type="ChEBI" id="CHEBI:57692"/>
    </cofactor>
</comment>